<evidence type="ECO:0000259" key="6">
    <source>
        <dbReference type="PROSITE" id="PS50022"/>
    </source>
</evidence>
<dbReference type="Pfam" id="PF00754">
    <property type="entry name" value="F5_F8_type_C"/>
    <property type="match status" value="1"/>
</dbReference>
<dbReference type="PANTHER" id="PTHR10030">
    <property type="entry name" value="ALPHA-L-FUCOSIDASE"/>
    <property type="match status" value="1"/>
</dbReference>
<dbReference type="SMART" id="SM00812">
    <property type="entry name" value="Alpha_L_fucos"/>
    <property type="match status" value="1"/>
</dbReference>
<dbReference type="InterPro" id="IPR017853">
    <property type="entry name" value="GH"/>
</dbReference>
<sequence length="490" mass="56127">MEDIIKYAAQVRPSERQLALQDMEFYAFIHFSVNTFTDREWGTGKEDPAIFNPVRFDADQWVAACHAAGMKGLILTCKHHDGFCLWPSAYTEHSVKNSPWKNGRGDIVKEVSDACRRGGIKFGIYLSPWDRHEPTYGDSPRYNAFFVNQLRELLTNYGDIFCVWFDGACGEGPNGKRQQYDWDAYYAVIRELQPGAVISVCGPDIRWCGNEAGYCRESEWSVVPASLRDNEKIQENSQQTDDREFARRYNSQDRDLGSRDIIRHERELIWYPAEVNTSIRPGWFYHASEDDKVRPLEELLRIYYGSVGGNATFLLNIPPDTRGLIHENDMQRLRELGDVIRTTFRDNLAAHATATASEAASGCGPDKLFDGNRDTYWAPEEGTEYAVIDIDLGREVTFDHIVLAEHRYSQRIEKFRLEVREGGEWKPLCEGTVVGRKRICRFAPVIARFVRLTILESRWCPTLSSFEVYLGPQTEGNLIPQTAWGASRTE</sequence>
<evidence type="ECO:0000256" key="1">
    <source>
        <dbReference type="ARBA" id="ARBA00007951"/>
    </source>
</evidence>
<dbReference type="Gene3D" id="3.20.20.80">
    <property type="entry name" value="Glycosidases"/>
    <property type="match status" value="1"/>
</dbReference>
<dbReference type="InterPro" id="IPR057739">
    <property type="entry name" value="Glyco_hydro_29_N"/>
</dbReference>
<keyword evidence="4" id="KW-0378">Hydrolase</keyword>
<name>A0ABQ4NB45_9BACL</name>
<evidence type="ECO:0000256" key="3">
    <source>
        <dbReference type="ARBA" id="ARBA00022729"/>
    </source>
</evidence>
<proteinExistence type="inferred from homology"/>
<feature type="domain" description="F5/8 type C" evidence="6">
    <location>
        <begin position="331"/>
        <end position="471"/>
    </location>
</feature>
<dbReference type="InterPro" id="IPR008979">
    <property type="entry name" value="Galactose-bd-like_sf"/>
</dbReference>
<dbReference type="EC" id="3.2.1.51" evidence="2"/>
<dbReference type="PROSITE" id="PS50022">
    <property type="entry name" value="FA58C_3"/>
    <property type="match status" value="1"/>
</dbReference>
<dbReference type="SUPFAM" id="SSF49785">
    <property type="entry name" value="Galactose-binding domain-like"/>
    <property type="match status" value="1"/>
</dbReference>
<dbReference type="RefSeq" id="WP_213529869.1">
    <property type="nucleotide sequence ID" value="NZ_BOVJ01000131.1"/>
</dbReference>
<protein>
    <recommendedName>
        <fullName evidence="2">alpha-L-fucosidase</fullName>
        <ecNumber evidence="2">3.2.1.51</ecNumber>
    </recommendedName>
</protein>
<dbReference type="PANTHER" id="PTHR10030:SF37">
    <property type="entry name" value="ALPHA-L-FUCOSIDASE-RELATED"/>
    <property type="match status" value="1"/>
</dbReference>
<evidence type="ECO:0000256" key="2">
    <source>
        <dbReference type="ARBA" id="ARBA00012662"/>
    </source>
</evidence>
<keyword evidence="8" id="KW-1185">Reference proteome</keyword>
<dbReference type="SUPFAM" id="SSF51445">
    <property type="entry name" value="(Trans)glycosidases"/>
    <property type="match status" value="1"/>
</dbReference>
<dbReference type="Gene3D" id="2.60.120.260">
    <property type="entry name" value="Galactose-binding domain-like"/>
    <property type="match status" value="1"/>
</dbReference>
<dbReference type="InterPro" id="IPR000933">
    <property type="entry name" value="Glyco_hydro_29"/>
</dbReference>
<dbReference type="Proteomes" id="UP000680304">
    <property type="component" value="Unassembled WGS sequence"/>
</dbReference>
<evidence type="ECO:0000313" key="7">
    <source>
        <dbReference type="EMBL" id="GIQ65410.1"/>
    </source>
</evidence>
<keyword evidence="3" id="KW-0732">Signal</keyword>
<accession>A0ABQ4NB45</accession>
<comment type="similarity">
    <text evidence="1">Belongs to the glycosyl hydrolase 29 family.</text>
</comment>
<dbReference type="Pfam" id="PF01120">
    <property type="entry name" value="Alpha_L_fucos"/>
    <property type="match status" value="1"/>
</dbReference>
<evidence type="ECO:0000256" key="5">
    <source>
        <dbReference type="ARBA" id="ARBA00023295"/>
    </source>
</evidence>
<evidence type="ECO:0000256" key="4">
    <source>
        <dbReference type="ARBA" id="ARBA00022801"/>
    </source>
</evidence>
<keyword evidence="5" id="KW-0326">Glycosidase</keyword>
<gene>
    <name evidence="7" type="primary">fuc1</name>
    <name evidence="7" type="ORF">PACILC2_39780</name>
</gene>
<organism evidence="7 8">
    <name type="scientific">Paenibacillus cisolokensis</name>
    <dbReference type="NCBI Taxonomy" id="1658519"/>
    <lineage>
        <taxon>Bacteria</taxon>
        <taxon>Bacillati</taxon>
        <taxon>Bacillota</taxon>
        <taxon>Bacilli</taxon>
        <taxon>Bacillales</taxon>
        <taxon>Paenibacillaceae</taxon>
        <taxon>Paenibacillus</taxon>
    </lineage>
</organism>
<evidence type="ECO:0000313" key="8">
    <source>
        <dbReference type="Proteomes" id="UP000680304"/>
    </source>
</evidence>
<reference evidence="7 8" key="1">
    <citation type="submission" date="2021-04" db="EMBL/GenBank/DDBJ databases">
        <title>Draft genome sequence of Paenibacillus cisolokensis, LC2-13A.</title>
        <authorList>
            <person name="Uke A."/>
            <person name="Chhe C."/>
            <person name="Baramee S."/>
            <person name="Kosugi A."/>
        </authorList>
    </citation>
    <scope>NUCLEOTIDE SEQUENCE [LARGE SCALE GENOMIC DNA]</scope>
    <source>
        <strain evidence="7 8">LC2-13A</strain>
    </source>
</reference>
<dbReference type="InterPro" id="IPR000421">
    <property type="entry name" value="FA58C"/>
</dbReference>
<dbReference type="EMBL" id="BOVJ01000131">
    <property type="protein sequence ID" value="GIQ65410.1"/>
    <property type="molecule type" value="Genomic_DNA"/>
</dbReference>
<comment type="caution">
    <text evidence="7">The sequence shown here is derived from an EMBL/GenBank/DDBJ whole genome shotgun (WGS) entry which is preliminary data.</text>
</comment>